<organism evidence="2 3">
    <name type="scientific">Mesoterricola sediminis</name>
    <dbReference type="NCBI Taxonomy" id="2927980"/>
    <lineage>
        <taxon>Bacteria</taxon>
        <taxon>Pseudomonadati</taxon>
        <taxon>Acidobacteriota</taxon>
        <taxon>Holophagae</taxon>
        <taxon>Holophagales</taxon>
        <taxon>Holophagaceae</taxon>
        <taxon>Mesoterricola</taxon>
    </lineage>
</organism>
<dbReference type="RefSeq" id="WP_243345979.1">
    <property type="nucleotide sequence ID" value="NZ_AP027081.1"/>
</dbReference>
<dbReference type="SUPFAM" id="SSF48452">
    <property type="entry name" value="TPR-like"/>
    <property type="match status" value="1"/>
</dbReference>
<sequence length="484" mass="51626">MTEPGTRLRTIALVLAVACGLPAQDGDMAERLFRSGERAYAAHTYAEALDTWNQLVQAAPQSPFAAQALLALARHQLEVERKPEAALPLLDRVRTEHLKTPYAGTALLLLGNIKSDRARTPAALKEAMADYNRAVDLFPDHPLVQEARLRLGLAHMRMGEWGRALQSLIEAMRLDPASPFARQAQLQAAEVLDLQGDGTGCLRMLQDLRNRHAGSPEAEEARWRIQVRVRLRLQKPPLASEGPWPQGRQKWLKTPTLLAMGPEGDLYIYQADDDRPYRFKDGALAPAGPVAKGGKALLVPTSGTAWVVSGKSGLIREDGAPGAPPVPSPSGGMLDTWGNVWVCDPGAPGVAVIGGDAPRTLPLQGVSLLAALPTGGAVAASDAARNLRWVDAAGQVKFTVPYGKDLPAPFRTVVALASDPLGHVAALVDGDFEGVVVWGPEGAVLRSATYKALGISGKFRALALDRAGAVILADRSNDLLVRLP</sequence>
<feature type="repeat" description="TPR" evidence="1">
    <location>
        <begin position="145"/>
        <end position="178"/>
    </location>
</feature>
<dbReference type="SUPFAM" id="SSF101898">
    <property type="entry name" value="NHL repeat"/>
    <property type="match status" value="1"/>
</dbReference>
<keyword evidence="3" id="KW-1185">Reference proteome</keyword>
<dbReference type="Gene3D" id="2.120.10.30">
    <property type="entry name" value="TolB, C-terminal domain"/>
    <property type="match status" value="1"/>
</dbReference>
<accession>A0AA48GVN0</accession>
<dbReference type="InterPro" id="IPR011990">
    <property type="entry name" value="TPR-like_helical_dom_sf"/>
</dbReference>
<keyword evidence="1" id="KW-0802">TPR repeat</keyword>
<reference evidence="2" key="1">
    <citation type="journal article" date="2023" name="Int. J. Syst. Evol. Microbiol.">
        <title>Mesoterricola silvestris gen. nov., sp. nov., Mesoterricola sediminis sp. nov., Geothrix oryzae sp. nov., Geothrix edaphica sp. nov., Geothrix rubra sp. nov., and Geothrix limicola sp. nov., six novel members of Acidobacteriota isolated from soils.</title>
        <authorList>
            <person name="Itoh H."/>
            <person name="Sugisawa Y."/>
            <person name="Mise K."/>
            <person name="Xu Z."/>
            <person name="Kuniyasu M."/>
            <person name="Ushijima N."/>
            <person name="Kawano K."/>
            <person name="Kobayashi E."/>
            <person name="Shiratori Y."/>
            <person name="Masuda Y."/>
            <person name="Senoo K."/>
        </authorList>
    </citation>
    <scope>NUCLEOTIDE SEQUENCE</scope>
    <source>
        <strain evidence="2">W786</strain>
    </source>
</reference>
<dbReference type="Proteomes" id="UP001228113">
    <property type="component" value="Chromosome"/>
</dbReference>
<evidence type="ECO:0000313" key="2">
    <source>
        <dbReference type="EMBL" id="BDU75240.1"/>
    </source>
</evidence>
<dbReference type="PROSITE" id="PS50005">
    <property type="entry name" value="TPR"/>
    <property type="match status" value="1"/>
</dbReference>
<name>A0AA48GVN0_9BACT</name>
<protein>
    <recommendedName>
        <fullName evidence="4">Tetratricopeptide repeat protein</fullName>
    </recommendedName>
</protein>
<evidence type="ECO:0000313" key="3">
    <source>
        <dbReference type="Proteomes" id="UP001228113"/>
    </source>
</evidence>
<dbReference type="EMBL" id="AP027081">
    <property type="protein sequence ID" value="BDU75240.1"/>
    <property type="molecule type" value="Genomic_DNA"/>
</dbReference>
<evidence type="ECO:0008006" key="4">
    <source>
        <dbReference type="Google" id="ProtNLM"/>
    </source>
</evidence>
<dbReference type="InterPro" id="IPR019734">
    <property type="entry name" value="TPR_rpt"/>
</dbReference>
<dbReference type="Gene3D" id="1.25.40.10">
    <property type="entry name" value="Tetratricopeptide repeat domain"/>
    <property type="match status" value="2"/>
</dbReference>
<proteinExistence type="predicted"/>
<dbReference type="SMART" id="SM00028">
    <property type="entry name" value="TPR"/>
    <property type="match status" value="2"/>
</dbReference>
<gene>
    <name evidence="2" type="ORF">METESE_01980</name>
</gene>
<evidence type="ECO:0000256" key="1">
    <source>
        <dbReference type="PROSITE-ProRule" id="PRU00339"/>
    </source>
</evidence>
<dbReference type="InterPro" id="IPR011042">
    <property type="entry name" value="6-blade_b-propeller_TolB-like"/>
</dbReference>
<dbReference type="AlphaFoldDB" id="A0AA48GVN0"/>
<dbReference type="KEGG" id="msea:METESE_01980"/>